<feature type="transmembrane region" description="Helical" evidence="1">
    <location>
        <begin position="121"/>
        <end position="140"/>
    </location>
</feature>
<keyword evidence="1" id="KW-0472">Membrane</keyword>
<name>A0ABX8HYQ3_9ASCO</name>
<evidence type="ECO:0000313" key="2">
    <source>
        <dbReference type="EMBL" id="QWU85786.1"/>
    </source>
</evidence>
<feature type="transmembrane region" description="Helical" evidence="1">
    <location>
        <begin position="218"/>
        <end position="236"/>
    </location>
</feature>
<keyword evidence="1" id="KW-0812">Transmembrane</keyword>
<feature type="transmembrane region" description="Helical" evidence="1">
    <location>
        <begin position="181"/>
        <end position="198"/>
    </location>
</feature>
<accession>A0ABX8HYQ3</accession>
<keyword evidence="1" id="KW-1133">Transmembrane helix</keyword>
<keyword evidence="3" id="KW-1185">Reference proteome</keyword>
<gene>
    <name evidence="2" type="ORF">CA3LBN_000004</name>
</gene>
<feature type="transmembrane region" description="Helical" evidence="1">
    <location>
        <begin position="243"/>
        <end position="263"/>
    </location>
</feature>
<feature type="transmembrane region" description="Helical" evidence="1">
    <location>
        <begin position="95"/>
        <end position="115"/>
    </location>
</feature>
<proteinExistence type="predicted"/>
<sequence>MANEEKPSDGSSKETAFNKPVVFILLLTTLFSFRVFDTRVDEFLVVSPQSGMIHTTYIPFFHEFPNLASLFTTFIPYTFISGFFFCVGHYFGDKTIILGGFCFVALLPPFVRTSWYFHSHILYTIAISIQPFCLLPLIGARQLFSNLYKVNGLELDILSFITYQVAISVNRRIYVPPEWENLVMFSYSLISCLLFHFYLPDSPGTSERPTFVEFGPELTGFVGSLLVNFYWIYYIDIIDEEKVYTMSAICVVLDFLFYAILWYEYPWSWWSRRKESDEGIEGEVQVS</sequence>
<dbReference type="Proteomes" id="UP000825434">
    <property type="component" value="Chromosome 1"/>
</dbReference>
<dbReference type="EMBL" id="CP076661">
    <property type="protein sequence ID" value="QWU85786.1"/>
    <property type="molecule type" value="Genomic_DNA"/>
</dbReference>
<evidence type="ECO:0000313" key="3">
    <source>
        <dbReference type="Proteomes" id="UP000825434"/>
    </source>
</evidence>
<organism evidence="2 3">
    <name type="scientific">Candidozyma haemuli</name>
    <dbReference type="NCBI Taxonomy" id="45357"/>
    <lineage>
        <taxon>Eukaryota</taxon>
        <taxon>Fungi</taxon>
        <taxon>Dikarya</taxon>
        <taxon>Ascomycota</taxon>
        <taxon>Saccharomycotina</taxon>
        <taxon>Pichiomycetes</taxon>
        <taxon>Metschnikowiaceae</taxon>
        <taxon>Candidozyma</taxon>
    </lineage>
</organism>
<protein>
    <submittedName>
        <fullName evidence="2">Uncharacterized protein</fullName>
    </submittedName>
</protein>
<reference evidence="2 3" key="1">
    <citation type="submission" date="2021-06" db="EMBL/GenBank/DDBJ databases">
        <title>Candida outbreak in Lebanon.</title>
        <authorList>
            <person name="Finianos M."/>
        </authorList>
    </citation>
    <scope>NUCLEOTIDE SEQUENCE [LARGE SCALE GENOMIC DNA]</scope>
    <source>
        <strain evidence="2">CA3LBN</strain>
    </source>
</reference>
<feature type="transmembrane region" description="Helical" evidence="1">
    <location>
        <begin position="67"/>
        <end position="88"/>
    </location>
</feature>
<feature type="transmembrane region" description="Helical" evidence="1">
    <location>
        <begin position="20"/>
        <end position="36"/>
    </location>
</feature>
<evidence type="ECO:0000256" key="1">
    <source>
        <dbReference type="SAM" id="Phobius"/>
    </source>
</evidence>